<name>A0A9X3HR94_9VIBR</name>
<evidence type="ECO:0000256" key="1">
    <source>
        <dbReference type="ARBA" id="ARBA00044755"/>
    </source>
</evidence>
<sequence>MGIFSKQSRAKSQQSATTLIAKGCSINGQLRLESDIQVDGNVEGQVHVDKTLVISETGFVSGEIFADRVIVNGQFEGTCHATAIEILNRGSVTGTIYSDNLSIEPGGKFNGVTHSKPEQQVVDLSDAKKKAEG</sequence>
<reference evidence="3" key="1">
    <citation type="submission" date="2022-02" db="EMBL/GenBank/DDBJ databases">
        <title>Vibrio sp. nov., a new bacterium isolated from Bohai sea, China.</title>
        <authorList>
            <person name="Yuan Y."/>
        </authorList>
    </citation>
    <scope>NUCLEOTIDE SEQUENCE</scope>
    <source>
        <strain evidence="3">DBSS07</strain>
    </source>
</reference>
<evidence type="ECO:0000313" key="3">
    <source>
        <dbReference type="EMBL" id="MCW8333970.1"/>
    </source>
</evidence>
<comment type="similarity">
    <text evidence="1">Belongs to the bactofilin family.</text>
</comment>
<protein>
    <submittedName>
        <fullName evidence="3">Polymer-forming cytoskeletal protein</fullName>
    </submittedName>
</protein>
<evidence type="ECO:0000313" key="4">
    <source>
        <dbReference type="Proteomes" id="UP001155586"/>
    </source>
</evidence>
<dbReference type="Pfam" id="PF04519">
    <property type="entry name" value="Bactofilin"/>
    <property type="match status" value="1"/>
</dbReference>
<keyword evidence="4" id="KW-1185">Reference proteome</keyword>
<organism evidence="3 4">
    <name type="scientific">Vibrio paucivorans</name>
    <dbReference type="NCBI Taxonomy" id="2829489"/>
    <lineage>
        <taxon>Bacteria</taxon>
        <taxon>Pseudomonadati</taxon>
        <taxon>Pseudomonadota</taxon>
        <taxon>Gammaproteobacteria</taxon>
        <taxon>Vibrionales</taxon>
        <taxon>Vibrionaceae</taxon>
        <taxon>Vibrio</taxon>
    </lineage>
</organism>
<proteinExistence type="inferred from homology"/>
<dbReference type="PANTHER" id="PTHR35024">
    <property type="entry name" value="HYPOTHETICAL CYTOSOLIC PROTEIN"/>
    <property type="match status" value="1"/>
</dbReference>
<gene>
    <name evidence="3" type="ORF">MD483_09070</name>
</gene>
<feature type="region of interest" description="Disordered" evidence="2">
    <location>
        <begin position="108"/>
        <end position="133"/>
    </location>
</feature>
<dbReference type="Proteomes" id="UP001155586">
    <property type="component" value="Unassembled WGS sequence"/>
</dbReference>
<dbReference type="RefSeq" id="WP_252033019.1">
    <property type="nucleotide sequence ID" value="NZ_JAKRRX010000041.1"/>
</dbReference>
<dbReference type="AlphaFoldDB" id="A0A9X3HR94"/>
<dbReference type="EMBL" id="JAKRRX010000041">
    <property type="protein sequence ID" value="MCW8333970.1"/>
    <property type="molecule type" value="Genomic_DNA"/>
</dbReference>
<dbReference type="PANTHER" id="PTHR35024:SF4">
    <property type="entry name" value="POLYMER-FORMING CYTOSKELETAL PROTEIN"/>
    <property type="match status" value="1"/>
</dbReference>
<dbReference type="InterPro" id="IPR007607">
    <property type="entry name" value="BacA/B"/>
</dbReference>
<evidence type="ECO:0000256" key="2">
    <source>
        <dbReference type="SAM" id="MobiDB-lite"/>
    </source>
</evidence>
<accession>A0A9X3HR94</accession>
<comment type="caution">
    <text evidence="3">The sequence shown here is derived from an EMBL/GenBank/DDBJ whole genome shotgun (WGS) entry which is preliminary data.</text>
</comment>